<dbReference type="Gene3D" id="1.10.10.10">
    <property type="entry name" value="Winged helix-like DNA-binding domain superfamily/Winged helix DNA-binding domain"/>
    <property type="match status" value="2"/>
</dbReference>
<accession>A0ABM7VMZ0</accession>
<dbReference type="InterPro" id="IPR000525">
    <property type="entry name" value="Initiator_Rep_WH1"/>
</dbReference>
<dbReference type="InterPro" id="IPR036388">
    <property type="entry name" value="WH-like_DNA-bd_sf"/>
</dbReference>
<evidence type="ECO:0000313" key="3">
    <source>
        <dbReference type="EMBL" id="BDD02386.1"/>
    </source>
</evidence>
<evidence type="ECO:0000256" key="1">
    <source>
        <dbReference type="ARBA" id="ARBA00038283"/>
    </source>
</evidence>
<evidence type="ECO:0000313" key="4">
    <source>
        <dbReference type="Proteomes" id="UP001354989"/>
    </source>
</evidence>
<feature type="domain" description="Initiator Rep protein WH1" evidence="2">
    <location>
        <begin position="13"/>
        <end position="155"/>
    </location>
</feature>
<dbReference type="RefSeq" id="WP_338399608.1">
    <property type="nucleotide sequence ID" value="NZ_AP025301.1"/>
</dbReference>
<evidence type="ECO:0000259" key="2">
    <source>
        <dbReference type="Pfam" id="PF01051"/>
    </source>
</evidence>
<dbReference type="InterPro" id="IPR036390">
    <property type="entry name" value="WH_DNA-bd_sf"/>
</dbReference>
<comment type="similarity">
    <text evidence="1">Belongs to the initiator RepB protein family.</text>
</comment>
<dbReference type="Pfam" id="PF01051">
    <property type="entry name" value="Rep3_N"/>
    <property type="match status" value="1"/>
</dbReference>
<sequence length="295" mass="34275">MSIIPSEYKNYRIVKGNKLVNAKEKLTAVQHRIIALMSAKITKEDTNFNEVEIKIKHILGIAAGEKVGGGYKRVREAAEGLGRVALEVEDDEGNWKVYSLITVAEGNVREDFITVKFSDEMKPFFLQLNGNYTQYMLGNVYHFQSAYSFRVYELLRQYYPKITQRTFEYNHLRELLGLEPKRYARFDNFKANVLNVSQREINQYSDMEIDFTLERSNKKVVKIHYTMKQNKKAISEAEVVESTIAKPSQEDNMVQKPMLDALASKDKSFPDWFNQTYAENMIKEYGADYLQFCIA</sequence>
<reference evidence="3 4" key="1">
    <citation type="submission" date="2021-12" db="EMBL/GenBank/DDBJ databases">
        <title>Genome sequencing of bacteria with rrn-lacking chromosome and rrn-plasmid.</title>
        <authorList>
            <person name="Anda M."/>
            <person name="Iwasaki W."/>
        </authorList>
    </citation>
    <scope>NUCLEOTIDE SEQUENCE [LARGE SCALE GENOMIC DNA]</scope>
    <source>
        <strain evidence="3 4">NBRC 101262</strain>
        <plasmid evidence="3 4">pPP9</plasmid>
    </source>
</reference>
<gene>
    <name evidence="3" type="ORF">PEPS_46660</name>
</gene>
<name>A0ABM7VMZ0_9BACT</name>
<keyword evidence="4" id="KW-1185">Reference proteome</keyword>
<organism evidence="3 4">
    <name type="scientific">Persicobacter psychrovividus</name>
    <dbReference type="NCBI Taxonomy" id="387638"/>
    <lineage>
        <taxon>Bacteria</taxon>
        <taxon>Pseudomonadati</taxon>
        <taxon>Bacteroidota</taxon>
        <taxon>Cytophagia</taxon>
        <taxon>Cytophagales</taxon>
        <taxon>Persicobacteraceae</taxon>
        <taxon>Persicobacter</taxon>
    </lineage>
</organism>
<protein>
    <recommendedName>
        <fullName evidence="2">Initiator Rep protein WH1 domain-containing protein</fullName>
    </recommendedName>
</protein>
<dbReference type="EMBL" id="AP025301">
    <property type="protein sequence ID" value="BDD02386.1"/>
    <property type="molecule type" value="Genomic_DNA"/>
</dbReference>
<geneLocation type="plasmid" evidence="3 4">
    <name>pPP9</name>
</geneLocation>
<proteinExistence type="inferred from homology"/>
<dbReference type="Proteomes" id="UP001354989">
    <property type="component" value="Plasmid pPP9"/>
</dbReference>
<keyword evidence="3" id="KW-0614">Plasmid</keyword>
<dbReference type="SUPFAM" id="SSF46785">
    <property type="entry name" value="Winged helix' DNA-binding domain"/>
    <property type="match status" value="2"/>
</dbReference>
<dbReference type="Pfam" id="PF21205">
    <property type="entry name" value="Rep3_C"/>
    <property type="match status" value="1"/>
</dbReference>